<dbReference type="Gene3D" id="3.40.50.2000">
    <property type="entry name" value="Glycogen Phosphorylase B"/>
    <property type="match status" value="2"/>
</dbReference>
<dbReference type="EMBL" id="CP045226">
    <property type="protein sequence ID" value="QFS48218.1"/>
    <property type="molecule type" value="Genomic_DNA"/>
</dbReference>
<dbReference type="InterPro" id="IPR050194">
    <property type="entry name" value="Glycosyltransferase_grp1"/>
</dbReference>
<feature type="domain" description="Glycosyl transferase family 1" evidence="1">
    <location>
        <begin position="281"/>
        <end position="434"/>
    </location>
</feature>
<dbReference type="GO" id="GO:0016757">
    <property type="term" value="F:glycosyltransferase activity"/>
    <property type="evidence" value="ECO:0007669"/>
    <property type="project" value="InterPro"/>
</dbReference>
<evidence type="ECO:0000259" key="2">
    <source>
        <dbReference type="Pfam" id="PF13579"/>
    </source>
</evidence>
<keyword evidence="4" id="KW-1185">Reference proteome</keyword>
<gene>
    <name evidence="3" type="ORF">GXM_05710</name>
</gene>
<sequence>MKVIQALARYFPDKCGGIQVNLNDLLPELRSLLALAEPTHDIDILIAAANNGSPHSDTYKYNDVEVYRYPVFPVPKTQPNHGQFPHGKFEDFANWLSHQKADIYHQHHWEVSCGLPHLRRAKELGMATVVTIHYPLPLCQRTTLMFNGQQACDGKIDVVRCSQCADSLSRKLPAAMVKGFSHLPLDLFGRVPLPVSAYLPASVDKGNLGQFVRPFVIPGYVTARKKSLLEMAKFADRIVAVCDWLYEALLINGIPEKKLELSRYGISYATQEKLIQVKQQSSTLKVVFLGRWDIYKGIDILVQAVKDLPAVIPIELIIHGIAQDERYRQTIFNLIDNDPRIRVEKQLTRVELPQALANYDILAVPSQWLETGPIVVLEAHEAGLPVIGSNLGGIAELVKHGIDGWLVTANETKAWTQALERLATDTNLLNKLRQGIKPVRTINMQAADLATIYKNLQR</sequence>
<dbReference type="Pfam" id="PF00534">
    <property type="entry name" value="Glycos_transf_1"/>
    <property type="match status" value="1"/>
</dbReference>
<dbReference type="SUPFAM" id="SSF53756">
    <property type="entry name" value="UDP-Glycosyltransferase/glycogen phosphorylase"/>
    <property type="match status" value="1"/>
</dbReference>
<dbReference type="Pfam" id="PF13579">
    <property type="entry name" value="Glyco_trans_4_4"/>
    <property type="match status" value="1"/>
</dbReference>
<dbReference type="InterPro" id="IPR028098">
    <property type="entry name" value="Glyco_trans_4-like_N"/>
</dbReference>
<name>A0A5P8W665_9NOSO</name>
<dbReference type="RefSeq" id="WP_152590846.1">
    <property type="nucleotide sequence ID" value="NZ_CP045226.1"/>
</dbReference>
<feature type="domain" description="Glycosyltransferase subfamily 4-like N-terminal" evidence="2">
    <location>
        <begin position="34"/>
        <end position="143"/>
    </location>
</feature>
<proteinExistence type="predicted"/>
<protein>
    <submittedName>
        <fullName evidence="3">Group 1 glycosyl transferase</fullName>
    </submittedName>
</protein>
<evidence type="ECO:0000313" key="4">
    <source>
        <dbReference type="Proteomes" id="UP000326678"/>
    </source>
</evidence>
<keyword evidence="3" id="KW-0808">Transferase</keyword>
<dbReference type="PANTHER" id="PTHR45947">
    <property type="entry name" value="SULFOQUINOVOSYL TRANSFERASE SQD2"/>
    <property type="match status" value="1"/>
</dbReference>
<dbReference type="AlphaFoldDB" id="A0A5P8W665"/>
<organism evidence="3 4">
    <name type="scientific">Nostoc sphaeroides CCNUC1</name>
    <dbReference type="NCBI Taxonomy" id="2653204"/>
    <lineage>
        <taxon>Bacteria</taxon>
        <taxon>Bacillati</taxon>
        <taxon>Cyanobacteriota</taxon>
        <taxon>Cyanophyceae</taxon>
        <taxon>Nostocales</taxon>
        <taxon>Nostocaceae</taxon>
        <taxon>Nostoc</taxon>
    </lineage>
</organism>
<reference evidence="3 4" key="1">
    <citation type="submission" date="2019-10" db="EMBL/GenBank/DDBJ databases">
        <title>Genomic and transcriptomic insights into the perfect genentic adaptation of a filamentous nitrogen-fixing cyanobacterium to rice fields.</title>
        <authorList>
            <person name="Chen Z."/>
        </authorList>
    </citation>
    <scope>NUCLEOTIDE SEQUENCE [LARGE SCALE GENOMIC DNA]</scope>
    <source>
        <strain evidence="3">CCNUC1</strain>
    </source>
</reference>
<evidence type="ECO:0000313" key="3">
    <source>
        <dbReference type="EMBL" id="QFS48218.1"/>
    </source>
</evidence>
<evidence type="ECO:0000259" key="1">
    <source>
        <dbReference type="Pfam" id="PF00534"/>
    </source>
</evidence>
<dbReference type="InterPro" id="IPR001296">
    <property type="entry name" value="Glyco_trans_1"/>
</dbReference>
<dbReference type="KEGG" id="nsh:GXM_05710"/>
<accession>A0A5P8W665</accession>
<dbReference type="PANTHER" id="PTHR45947:SF15">
    <property type="entry name" value="TEICHURONIC ACID BIOSYNTHESIS GLYCOSYLTRANSFERASE TUAC-RELATED"/>
    <property type="match status" value="1"/>
</dbReference>
<dbReference type="Proteomes" id="UP000326678">
    <property type="component" value="Chromosome Gxm1"/>
</dbReference>